<organism evidence="3 4">
    <name type="scientific">Flagellimonas yonaguniensis</name>
    <dbReference type="NCBI Taxonomy" id="3031325"/>
    <lineage>
        <taxon>Bacteria</taxon>
        <taxon>Pseudomonadati</taxon>
        <taxon>Bacteroidota</taxon>
        <taxon>Flavobacteriia</taxon>
        <taxon>Flavobacteriales</taxon>
        <taxon>Flavobacteriaceae</taxon>
        <taxon>Flagellimonas</taxon>
    </lineage>
</organism>
<evidence type="ECO:0000313" key="3">
    <source>
        <dbReference type="EMBL" id="MDF0717463.1"/>
    </source>
</evidence>
<dbReference type="Proteomes" id="UP001221366">
    <property type="component" value="Unassembled WGS sequence"/>
</dbReference>
<evidence type="ECO:0000259" key="2">
    <source>
        <dbReference type="Pfam" id="PF14252"/>
    </source>
</evidence>
<sequence>MKTFFNQRTVLIFLLFFSLSLGVSMAQTDDAVIVDTDFPNSGGLIASLPVNITLIEAKTSATLGETLKQALVKNPDVKNIHLFAPSADASINLGGQSYTVEAIGEQLDPSDFSANMGVTIFVYSCSLAKNAAGISLLENISSQTGFNVASCASCNDLNEEFNFDYSVRPLTITSNLFE</sequence>
<accession>A0ABT5Y293</accession>
<protein>
    <submittedName>
        <fullName evidence="3">DUF4347 domain-containing protein</fullName>
    </submittedName>
</protein>
<keyword evidence="1" id="KW-0732">Signal</keyword>
<feature type="chain" id="PRO_5047058188" evidence="1">
    <location>
        <begin position="27"/>
        <end position="178"/>
    </location>
</feature>
<keyword evidence="4" id="KW-1185">Reference proteome</keyword>
<feature type="signal peptide" evidence="1">
    <location>
        <begin position="1"/>
        <end position="26"/>
    </location>
</feature>
<evidence type="ECO:0000313" key="4">
    <source>
        <dbReference type="Proteomes" id="UP001221366"/>
    </source>
</evidence>
<name>A0ABT5Y293_9FLAO</name>
<dbReference type="Pfam" id="PF14252">
    <property type="entry name" value="DUF4347"/>
    <property type="match status" value="1"/>
</dbReference>
<gene>
    <name evidence="3" type="ORF">PY092_14965</name>
</gene>
<evidence type="ECO:0000256" key="1">
    <source>
        <dbReference type="SAM" id="SignalP"/>
    </source>
</evidence>
<dbReference type="InterPro" id="IPR025592">
    <property type="entry name" value="DUF4347"/>
</dbReference>
<comment type="caution">
    <text evidence="3">The sequence shown here is derived from an EMBL/GenBank/DDBJ whole genome shotgun (WGS) entry which is preliminary data.</text>
</comment>
<proteinExistence type="predicted"/>
<dbReference type="EMBL" id="JARFVB010000011">
    <property type="protein sequence ID" value="MDF0717463.1"/>
    <property type="molecule type" value="Genomic_DNA"/>
</dbReference>
<feature type="domain" description="DUF4347" evidence="2">
    <location>
        <begin position="32"/>
        <end position="151"/>
    </location>
</feature>
<dbReference type="RefSeq" id="WP_275616615.1">
    <property type="nucleotide sequence ID" value="NZ_JARFVB010000011.1"/>
</dbReference>
<reference evidence="3 4" key="1">
    <citation type="submission" date="2023-03" db="EMBL/GenBank/DDBJ databases">
        <title>Muricauda XX sp. nov. and Muricauda XXX sp. nov., two novel species isolated from Okinawa Trough.</title>
        <authorList>
            <person name="Cao W."/>
            <person name="Deng X."/>
        </authorList>
    </citation>
    <scope>NUCLEOTIDE SEQUENCE [LARGE SCALE GENOMIC DNA]</scope>
    <source>
        <strain evidence="3 4">334s03</strain>
    </source>
</reference>